<evidence type="ECO:0000313" key="2">
    <source>
        <dbReference type="Proteomes" id="UP000234752"/>
    </source>
</evidence>
<dbReference type="Pfam" id="PF00756">
    <property type="entry name" value="Esterase"/>
    <property type="match status" value="1"/>
</dbReference>
<name>A0A2K9NGZ3_9PROT</name>
<dbReference type="InterPro" id="IPR050583">
    <property type="entry name" value="Mycobacterial_A85_antigen"/>
</dbReference>
<dbReference type="KEGG" id="ncb:C0V82_18425"/>
<dbReference type="InterPro" id="IPR014756">
    <property type="entry name" value="Ig_E-set"/>
</dbReference>
<evidence type="ECO:0000313" key="1">
    <source>
        <dbReference type="EMBL" id="AUN32353.1"/>
    </source>
</evidence>
<accession>A0A2K9NGZ3</accession>
<dbReference type="EMBL" id="CP025612">
    <property type="protein sequence ID" value="AUN32353.1"/>
    <property type="molecule type" value="Genomic_DNA"/>
</dbReference>
<dbReference type="GO" id="GO:0016747">
    <property type="term" value="F:acyltransferase activity, transferring groups other than amino-acyl groups"/>
    <property type="evidence" value="ECO:0007669"/>
    <property type="project" value="TreeGrafter"/>
</dbReference>
<dbReference type="RefSeq" id="WP_102113891.1">
    <property type="nucleotide sequence ID" value="NZ_BMGN01000007.1"/>
</dbReference>
<dbReference type="SUPFAM" id="SSF81296">
    <property type="entry name" value="E set domains"/>
    <property type="match status" value="1"/>
</dbReference>
<dbReference type="AlphaFoldDB" id="A0A2K9NGZ3"/>
<protein>
    <submittedName>
        <fullName evidence="1">Esterase</fullName>
    </submittedName>
</protein>
<organism evidence="1 2">
    <name type="scientific">Niveispirillum cyanobacteriorum</name>
    <dbReference type="NCBI Taxonomy" id="1612173"/>
    <lineage>
        <taxon>Bacteria</taxon>
        <taxon>Pseudomonadati</taxon>
        <taxon>Pseudomonadota</taxon>
        <taxon>Alphaproteobacteria</taxon>
        <taxon>Rhodospirillales</taxon>
        <taxon>Azospirillaceae</taxon>
        <taxon>Niveispirillum</taxon>
    </lineage>
</organism>
<gene>
    <name evidence="1" type="ORF">C0V82_18425</name>
</gene>
<proteinExistence type="predicted"/>
<keyword evidence="2" id="KW-1185">Reference proteome</keyword>
<dbReference type="PANTHER" id="PTHR48098">
    <property type="entry name" value="ENTEROCHELIN ESTERASE-RELATED"/>
    <property type="match status" value="1"/>
</dbReference>
<dbReference type="InterPro" id="IPR029058">
    <property type="entry name" value="AB_hydrolase_fold"/>
</dbReference>
<dbReference type="OrthoDB" id="9784036at2"/>
<dbReference type="PANTHER" id="PTHR48098:SF1">
    <property type="entry name" value="DIACYLGLYCEROL ACYLTRANSFERASE_MYCOLYLTRANSFERASE AG85A"/>
    <property type="match status" value="1"/>
</dbReference>
<dbReference type="InterPro" id="IPR000801">
    <property type="entry name" value="Esterase-like"/>
</dbReference>
<dbReference type="Proteomes" id="UP000234752">
    <property type="component" value="Chromosome eg_2"/>
</dbReference>
<dbReference type="Gene3D" id="2.60.40.10">
    <property type="entry name" value="Immunoglobulins"/>
    <property type="match status" value="1"/>
</dbReference>
<dbReference type="Gene3D" id="3.40.50.1820">
    <property type="entry name" value="alpha/beta hydrolase"/>
    <property type="match status" value="1"/>
</dbReference>
<sequence>MRQLLLSAITALPLVLASLPAQAAQPACEARTFFQPPLEYQSVEHLPDGRVTFRLCAKDAKEVVALPQEMNSVPMGLDGKPPGLPMTKDADGYWSVTTTGAVDAGVYTYVFKVDGMRIADPRGTRFAEALGGVQSVVQLPGDGRSNQFYKAEVQHGVVSAVEYPSSTLGILRRAHVYTPPGYEAGGKDRYPVLYLVHGYSDSDDAWTTKGNANYILDNLIAAGKVKPMIIVMPYGHTPAREGVQGMENTDFGSDLHKDLIPFIDKHFRTQAAAKTRAMVGLSMGGAHTIQFGLPRADVFGSIGVFSIGMLSAEQTANYRKVNDAALKARAKTGGLVFYAIGKEDFVIQMAPPFRQILADYGIKYTYVESGGGHTWINWRAYLEQIAPLLFN</sequence>
<reference evidence="1 2" key="1">
    <citation type="submission" date="2017-12" db="EMBL/GenBank/DDBJ databases">
        <title>Genomes of bacteria within cyanobacterial aggregates.</title>
        <authorList>
            <person name="Cai H."/>
        </authorList>
    </citation>
    <scope>NUCLEOTIDE SEQUENCE [LARGE SCALE GENOMIC DNA]</scope>
    <source>
        <strain evidence="1 2">TH16</strain>
    </source>
</reference>
<dbReference type="InterPro" id="IPR013783">
    <property type="entry name" value="Ig-like_fold"/>
</dbReference>
<dbReference type="SUPFAM" id="SSF53474">
    <property type="entry name" value="alpha/beta-Hydrolases"/>
    <property type="match status" value="1"/>
</dbReference>